<dbReference type="Proteomes" id="UP000318833">
    <property type="component" value="Unassembled WGS sequence"/>
</dbReference>
<comment type="subcellular location">
    <subcellularLocation>
        <location evidence="1">Membrane</location>
        <topology evidence="1">Multi-pass membrane protein</topology>
    </subcellularLocation>
</comment>
<proteinExistence type="predicted"/>
<evidence type="ECO:0000256" key="3">
    <source>
        <dbReference type="ARBA" id="ARBA00022989"/>
    </source>
</evidence>
<dbReference type="PANTHER" id="PTHR36974">
    <property type="entry name" value="MEMBRANE PROTEIN-RELATED"/>
    <property type="match status" value="1"/>
</dbReference>
<dbReference type="OrthoDB" id="327939at2"/>
<dbReference type="GO" id="GO:0016020">
    <property type="term" value="C:membrane"/>
    <property type="evidence" value="ECO:0007669"/>
    <property type="project" value="UniProtKB-SubCell"/>
</dbReference>
<dbReference type="InterPro" id="IPR009908">
    <property type="entry name" value="Methylamine_util_MauE"/>
</dbReference>
<comment type="caution">
    <text evidence="7">The sequence shown here is derived from an EMBL/GenBank/DDBJ whole genome shotgun (WGS) entry which is preliminary data.</text>
</comment>
<feature type="transmembrane region" description="Helical" evidence="5">
    <location>
        <begin position="39"/>
        <end position="57"/>
    </location>
</feature>
<feature type="transmembrane region" description="Helical" evidence="5">
    <location>
        <begin position="6"/>
        <end position="27"/>
    </location>
</feature>
<reference evidence="7 8" key="1">
    <citation type="submission" date="2019-07" db="EMBL/GenBank/DDBJ databases">
        <title>The draft genome sequence of Aquimarina algiphila M91.</title>
        <authorList>
            <person name="Meng X."/>
        </authorList>
    </citation>
    <scope>NUCLEOTIDE SEQUENCE [LARGE SCALE GENOMIC DNA]</scope>
    <source>
        <strain evidence="7 8">M91</strain>
    </source>
</reference>
<keyword evidence="4 5" id="KW-0472">Membrane</keyword>
<feature type="domain" description="Methylamine utilisation protein MauE" evidence="6">
    <location>
        <begin position="6"/>
        <end position="86"/>
    </location>
</feature>
<keyword evidence="8" id="KW-1185">Reference proteome</keyword>
<dbReference type="AlphaFoldDB" id="A0A554VBH5"/>
<evidence type="ECO:0000256" key="1">
    <source>
        <dbReference type="ARBA" id="ARBA00004141"/>
    </source>
</evidence>
<evidence type="ECO:0000256" key="5">
    <source>
        <dbReference type="SAM" id="Phobius"/>
    </source>
</evidence>
<protein>
    <recommendedName>
        <fullName evidence="6">Methylamine utilisation protein MauE domain-containing protein</fullName>
    </recommendedName>
</protein>
<dbReference type="Pfam" id="PF07291">
    <property type="entry name" value="MauE"/>
    <property type="match status" value="1"/>
</dbReference>
<feature type="transmembrane region" description="Helical" evidence="5">
    <location>
        <begin position="63"/>
        <end position="84"/>
    </location>
</feature>
<keyword evidence="3 5" id="KW-1133">Transmembrane helix</keyword>
<feature type="transmembrane region" description="Helical" evidence="5">
    <location>
        <begin position="96"/>
        <end position="112"/>
    </location>
</feature>
<evidence type="ECO:0000256" key="4">
    <source>
        <dbReference type="ARBA" id="ARBA00023136"/>
    </source>
</evidence>
<keyword evidence="2 5" id="KW-0812">Transmembrane</keyword>
<dbReference type="EMBL" id="VLNR01000096">
    <property type="protein sequence ID" value="TSE03836.1"/>
    <property type="molecule type" value="Genomic_DNA"/>
</dbReference>
<evidence type="ECO:0000259" key="6">
    <source>
        <dbReference type="Pfam" id="PF07291"/>
    </source>
</evidence>
<accession>A0A554VBH5</accession>
<sequence length="115" mass="13564">MSWHLYIVSFIFSLVGIFHLVRPKAFMRIMPLYIPYHKLLVYLSGIAEILVGIGVLFEQTRTISIWSIIIMLVLFFPVHIHMLINKKAGLNLPKPVLIFRLLLQFVLIYWVYSYL</sequence>
<dbReference type="PANTHER" id="PTHR36974:SF1">
    <property type="entry name" value="DOXX FAMILY MEMBRANE PROTEIN"/>
    <property type="match status" value="1"/>
</dbReference>
<name>A0A554VBH5_9FLAO</name>
<evidence type="ECO:0000313" key="7">
    <source>
        <dbReference type="EMBL" id="TSE03836.1"/>
    </source>
</evidence>
<evidence type="ECO:0000256" key="2">
    <source>
        <dbReference type="ARBA" id="ARBA00022692"/>
    </source>
</evidence>
<evidence type="ECO:0000313" key="8">
    <source>
        <dbReference type="Proteomes" id="UP000318833"/>
    </source>
</evidence>
<dbReference type="RefSeq" id="WP_109437980.1">
    <property type="nucleotide sequence ID" value="NZ_CANLFO010000002.1"/>
</dbReference>
<gene>
    <name evidence="7" type="ORF">FOF46_28280</name>
</gene>
<organism evidence="7 8">
    <name type="scientific">Aquimarina algiphila</name>
    <dbReference type="NCBI Taxonomy" id="2047982"/>
    <lineage>
        <taxon>Bacteria</taxon>
        <taxon>Pseudomonadati</taxon>
        <taxon>Bacteroidota</taxon>
        <taxon>Flavobacteriia</taxon>
        <taxon>Flavobacteriales</taxon>
        <taxon>Flavobacteriaceae</taxon>
        <taxon>Aquimarina</taxon>
    </lineage>
</organism>
<dbReference type="GO" id="GO:0030416">
    <property type="term" value="P:methylamine metabolic process"/>
    <property type="evidence" value="ECO:0007669"/>
    <property type="project" value="InterPro"/>
</dbReference>